<dbReference type="STRING" id="1033810.HLPCO_000697"/>
<dbReference type="RefSeq" id="WP_008826902.1">
    <property type="nucleotide sequence ID" value="NZ_AFNU02000002.1"/>
</dbReference>
<dbReference type="PANTHER" id="PTHR32196:SF32">
    <property type="entry name" value="XYLOSE TRANSPORT SYSTEM PERMEASE PROTEIN XYLH"/>
    <property type="match status" value="1"/>
</dbReference>
<evidence type="ECO:0000256" key="11">
    <source>
        <dbReference type="SAM" id="Phobius"/>
    </source>
</evidence>
<accession>U2EDM8</accession>
<comment type="subcellular location">
    <subcellularLocation>
        <location evidence="1">Cell membrane</location>
        <topology evidence="1">Multi-pass membrane protein</topology>
    </subcellularLocation>
</comment>
<dbReference type="eggNOG" id="COG4214">
    <property type="taxonomic scope" value="Bacteria"/>
</dbReference>
<dbReference type="EMBL" id="AFNU02000002">
    <property type="protein sequence ID" value="ERJ13088.1"/>
    <property type="molecule type" value="Genomic_DNA"/>
</dbReference>
<evidence type="ECO:0000313" key="13">
    <source>
        <dbReference type="Proteomes" id="UP000005707"/>
    </source>
</evidence>
<dbReference type="Pfam" id="PF02653">
    <property type="entry name" value="BPD_transp_2"/>
    <property type="match status" value="1"/>
</dbReference>
<gene>
    <name evidence="12" type="ORF">HLPCO_000697</name>
</gene>
<dbReference type="CDD" id="cd06579">
    <property type="entry name" value="TM_PBP1_transp_AraH_like"/>
    <property type="match status" value="1"/>
</dbReference>
<evidence type="ECO:0000256" key="10">
    <source>
        <dbReference type="ARBA" id="ARBA00035686"/>
    </source>
</evidence>
<keyword evidence="2" id="KW-0813">Transport</keyword>
<comment type="caution">
    <text evidence="12">The sequence shown here is derived from an EMBL/GenBank/DDBJ whole genome shotgun (WGS) entry which is preliminary data.</text>
</comment>
<feature type="transmembrane region" description="Helical" evidence="11">
    <location>
        <begin position="238"/>
        <end position="260"/>
    </location>
</feature>
<evidence type="ECO:0000256" key="1">
    <source>
        <dbReference type="ARBA" id="ARBA00004651"/>
    </source>
</evidence>
<keyword evidence="6 11" id="KW-0812">Transmembrane</keyword>
<dbReference type="InterPro" id="IPR001851">
    <property type="entry name" value="ABC_transp_permease"/>
</dbReference>
<evidence type="ECO:0000256" key="5">
    <source>
        <dbReference type="ARBA" id="ARBA00022597"/>
    </source>
</evidence>
<feature type="transmembrane region" description="Helical" evidence="11">
    <location>
        <begin position="12"/>
        <end position="33"/>
    </location>
</feature>
<reference evidence="12 13" key="1">
    <citation type="journal article" date="2011" name="J. Bacteriol.">
        <title>Genome sequence of Haloplasma contractile, an unusual contractile bacterium from a deep-sea anoxic brine lake.</title>
        <authorList>
            <person name="Antunes A."/>
            <person name="Alam I."/>
            <person name="El Dorry H."/>
            <person name="Siam R."/>
            <person name="Robertson A."/>
            <person name="Bajic V.B."/>
            <person name="Stingl U."/>
        </authorList>
    </citation>
    <scope>NUCLEOTIDE SEQUENCE [LARGE SCALE GENOMIC DNA]</scope>
    <source>
        <strain evidence="12 13">SSD-17B</strain>
    </source>
</reference>
<dbReference type="Proteomes" id="UP000005707">
    <property type="component" value="Unassembled WGS sequence"/>
</dbReference>
<sequence length="387" mass="41291">MSIRNNIREYGMYIALITIWIFFYFMTQGLFMSPRNINNLFLQTGYIAVLGVGMTLIIIIRHIDLSVGYLAGFIGAVTALLLRDTGMSLKLVIPLSLALGAAIGLINGFFVAKVKIPAFVTTLAGMLVFRGLLLEVTNSETILPKNEGLEKIGNGYIDSLAVLKLGNLEVHLLTLLIGIIGVLLLIGISLYGRQKKQQYGFENSSTEIFIVKQVIMSLAILSITWLQATYKGLSITMLIVLIVVIVYHIMMNLTVLGRHIYAVGGNPEAANLSGISVEKITLFVFGSMGTLAALSGILYTARLNSATPSAGQMFELDAIAAAFIGGASAAGGVGKVTGAITGALVMASLTNGMNLMGVGISMQYLIRGLVLVAAVVFDVKTRNMKAA</sequence>
<feature type="transmembrane region" description="Helical" evidence="11">
    <location>
        <begin position="280"/>
        <end position="301"/>
    </location>
</feature>
<dbReference type="PANTHER" id="PTHR32196">
    <property type="entry name" value="ABC TRANSPORTER PERMEASE PROTEIN YPHD-RELATED-RELATED"/>
    <property type="match status" value="1"/>
</dbReference>
<keyword evidence="5" id="KW-0762">Sugar transport</keyword>
<dbReference type="FunCoup" id="U2EDM8">
    <property type="interactions" value="197"/>
</dbReference>
<organism evidence="12 13">
    <name type="scientific">Haloplasma contractile SSD-17B</name>
    <dbReference type="NCBI Taxonomy" id="1033810"/>
    <lineage>
        <taxon>Bacteria</taxon>
        <taxon>Bacillati</taxon>
        <taxon>Mycoplasmatota</taxon>
        <taxon>Mollicutes</taxon>
        <taxon>Haloplasmatales</taxon>
        <taxon>Haloplasmataceae</taxon>
        <taxon>Haloplasma</taxon>
    </lineage>
</organism>
<evidence type="ECO:0000313" key="12">
    <source>
        <dbReference type="EMBL" id="ERJ13088.1"/>
    </source>
</evidence>
<evidence type="ECO:0000256" key="8">
    <source>
        <dbReference type="ARBA" id="ARBA00023136"/>
    </source>
</evidence>
<keyword evidence="8 11" id="KW-0472">Membrane</keyword>
<evidence type="ECO:0000256" key="7">
    <source>
        <dbReference type="ARBA" id="ARBA00022989"/>
    </source>
</evidence>
<evidence type="ECO:0000256" key="2">
    <source>
        <dbReference type="ARBA" id="ARBA00022448"/>
    </source>
</evidence>
<feature type="transmembrane region" description="Helical" evidence="11">
    <location>
        <begin position="89"/>
        <end position="110"/>
    </location>
</feature>
<feature type="transmembrane region" description="Helical" evidence="11">
    <location>
        <begin position="170"/>
        <end position="188"/>
    </location>
</feature>
<evidence type="ECO:0000256" key="3">
    <source>
        <dbReference type="ARBA" id="ARBA00022475"/>
    </source>
</evidence>
<keyword evidence="13" id="KW-1185">Reference proteome</keyword>
<protein>
    <recommendedName>
        <fullName evidence="10">Xylose transport system permease protein XylH</fullName>
    </recommendedName>
</protein>
<keyword evidence="3" id="KW-1003">Cell membrane</keyword>
<feature type="transmembrane region" description="Helical" evidence="11">
    <location>
        <begin position="116"/>
        <end position="133"/>
    </location>
</feature>
<feature type="transmembrane region" description="Helical" evidence="11">
    <location>
        <begin position="353"/>
        <end position="377"/>
    </location>
</feature>
<dbReference type="OrthoDB" id="9813906at2"/>
<dbReference type="GO" id="GO:0005886">
    <property type="term" value="C:plasma membrane"/>
    <property type="evidence" value="ECO:0007669"/>
    <property type="project" value="UniProtKB-SubCell"/>
</dbReference>
<keyword evidence="7 11" id="KW-1133">Transmembrane helix</keyword>
<evidence type="ECO:0000256" key="4">
    <source>
        <dbReference type="ARBA" id="ARBA00022519"/>
    </source>
</evidence>
<feature type="transmembrane region" description="Helical" evidence="11">
    <location>
        <begin position="66"/>
        <end position="82"/>
    </location>
</feature>
<reference evidence="12 13" key="2">
    <citation type="journal article" date="2013" name="PLoS ONE">
        <title>INDIGO - INtegrated Data Warehouse of MIcrobial GenOmes with Examples from the Red Sea Extremophiles.</title>
        <authorList>
            <person name="Alam I."/>
            <person name="Antunes A."/>
            <person name="Kamau A.A."/>
            <person name="Ba Alawi W."/>
            <person name="Kalkatawi M."/>
            <person name="Stingl U."/>
            <person name="Bajic V.B."/>
        </authorList>
    </citation>
    <scope>NUCLEOTIDE SEQUENCE [LARGE SCALE GENOMIC DNA]</scope>
    <source>
        <strain evidence="12 13">SSD-17B</strain>
    </source>
</reference>
<dbReference type="AlphaFoldDB" id="U2EDM8"/>
<comment type="function">
    <text evidence="9">Part of the binding-protein-dependent transport system for D-xylose. Probably responsible for the translocation of the substrate across the membrane.</text>
</comment>
<evidence type="ECO:0000256" key="9">
    <source>
        <dbReference type="ARBA" id="ARBA00035611"/>
    </source>
</evidence>
<dbReference type="InParanoid" id="U2EDM8"/>
<proteinExistence type="predicted"/>
<dbReference type="GO" id="GO:0022857">
    <property type="term" value="F:transmembrane transporter activity"/>
    <property type="evidence" value="ECO:0007669"/>
    <property type="project" value="InterPro"/>
</dbReference>
<feature type="transmembrane region" description="Helical" evidence="11">
    <location>
        <begin position="40"/>
        <end position="60"/>
    </location>
</feature>
<keyword evidence="4" id="KW-0997">Cell inner membrane</keyword>
<evidence type="ECO:0000256" key="6">
    <source>
        <dbReference type="ARBA" id="ARBA00022692"/>
    </source>
</evidence>
<name>U2EDM8_9MOLU</name>